<dbReference type="EC" id="1.5.1.3" evidence="3 8"/>
<comment type="pathway">
    <text evidence="1 8">Cofactor biosynthesis; tetrahydrofolate biosynthesis; 5,6,7,8-tetrahydrofolate from 7,8-dihydrofolate: step 1/1.</text>
</comment>
<keyword evidence="5 8" id="KW-0521">NADP</keyword>
<evidence type="ECO:0000256" key="4">
    <source>
        <dbReference type="ARBA" id="ARBA00022563"/>
    </source>
</evidence>
<gene>
    <name evidence="11" type="ORF">AUP43_06310</name>
</gene>
<dbReference type="PIRSF" id="PIRSF000194">
    <property type="entry name" value="DHFR"/>
    <property type="match status" value="1"/>
</dbReference>
<name>A0A154W923_9PROT</name>
<evidence type="ECO:0000259" key="10">
    <source>
        <dbReference type="PROSITE" id="PS51330"/>
    </source>
</evidence>
<dbReference type="GO" id="GO:0006730">
    <property type="term" value="P:one-carbon metabolic process"/>
    <property type="evidence" value="ECO:0007669"/>
    <property type="project" value="UniProtKB-KW"/>
</dbReference>
<evidence type="ECO:0000256" key="9">
    <source>
        <dbReference type="RuleBase" id="RU004474"/>
    </source>
</evidence>
<dbReference type="EMBL" id="LPXN01000093">
    <property type="protein sequence ID" value="KZD09985.1"/>
    <property type="molecule type" value="Genomic_DNA"/>
</dbReference>
<dbReference type="CDD" id="cd00209">
    <property type="entry name" value="DHFR"/>
    <property type="match status" value="1"/>
</dbReference>
<dbReference type="InterPro" id="IPR017925">
    <property type="entry name" value="DHFR_CS"/>
</dbReference>
<protein>
    <recommendedName>
        <fullName evidence="3 8">Dihydrofolate reductase</fullName>
        <ecNumber evidence="3 8">1.5.1.3</ecNumber>
    </recommendedName>
</protein>
<dbReference type="InterPro" id="IPR012259">
    <property type="entry name" value="DHFR"/>
</dbReference>
<evidence type="ECO:0000256" key="6">
    <source>
        <dbReference type="ARBA" id="ARBA00023002"/>
    </source>
</evidence>
<comment type="caution">
    <text evidence="11">The sequence shown here is derived from an EMBL/GenBank/DDBJ whole genome shotgun (WGS) entry which is preliminary data.</text>
</comment>
<dbReference type="Proteomes" id="UP000076400">
    <property type="component" value="Unassembled WGS sequence"/>
</dbReference>
<evidence type="ECO:0000256" key="5">
    <source>
        <dbReference type="ARBA" id="ARBA00022857"/>
    </source>
</evidence>
<sequence>MIVSAIVAMSRNRVIGRDGGLPWRLPEDLKFFKRTTLGKPVVMGRKTYVSIGRPLPGRPNIVVTRDSGFRAEGVTVTHDIDAALAAAETQALAIGAQEIMVIGGAEIYAQALPRTDRIYLTEVAADIEGDAFFPALEPRVWREAARTKPVVDDASGLSYSFITLERVGL</sequence>
<evidence type="ECO:0000256" key="7">
    <source>
        <dbReference type="ARBA" id="ARBA00025067"/>
    </source>
</evidence>
<dbReference type="PROSITE" id="PS51330">
    <property type="entry name" value="DHFR_2"/>
    <property type="match status" value="1"/>
</dbReference>
<dbReference type="OrthoDB" id="9804315at2"/>
<dbReference type="InterPro" id="IPR001796">
    <property type="entry name" value="DHFR_dom"/>
</dbReference>
<organism evidence="11 12">
    <name type="scientific">Oceanibaculum pacificum</name>
    <dbReference type="NCBI Taxonomy" id="580166"/>
    <lineage>
        <taxon>Bacteria</taxon>
        <taxon>Pseudomonadati</taxon>
        <taxon>Pseudomonadota</taxon>
        <taxon>Alphaproteobacteria</taxon>
        <taxon>Rhodospirillales</taxon>
        <taxon>Oceanibaculaceae</taxon>
        <taxon>Oceanibaculum</taxon>
    </lineage>
</organism>
<dbReference type="FunFam" id="3.40.430.10:FF:000001">
    <property type="entry name" value="Dihydrofolate reductase"/>
    <property type="match status" value="1"/>
</dbReference>
<dbReference type="Gene3D" id="3.40.430.10">
    <property type="entry name" value="Dihydrofolate Reductase, subunit A"/>
    <property type="match status" value="1"/>
</dbReference>
<dbReference type="AlphaFoldDB" id="A0A154W923"/>
<keyword evidence="12" id="KW-1185">Reference proteome</keyword>
<evidence type="ECO:0000256" key="8">
    <source>
        <dbReference type="PIRNR" id="PIRNR000194"/>
    </source>
</evidence>
<dbReference type="STRING" id="580166.AUP43_06310"/>
<dbReference type="GO" id="GO:0046655">
    <property type="term" value="P:folic acid metabolic process"/>
    <property type="evidence" value="ECO:0007669"/>
    <property type="project" value="TreeGrafter"/>
</dbReference>
<dbReference type="InterPro" id="IPR024072">
    <property type="entry name" value="DHFR-like_dom_sf"/>
</dbReference>
<dbReference type="GO" id="GO:0070401">
    <property type="term" value="F:NADP+ binding"/>
    <property type="evidence" value="ECO:0007669"/>
    <property type="project" value="UniProtKB-ARBA"/>
</dbReference>
<dbReference type="GO" id="GO:0046654">
    <property type="term" value="P:tetrahydrofolate biosynthetic process"/>
    <property type="evidence" value="ECO:0007669"/>
    <property type="project" value="UniProtKB-UniPathway"/>
</dbReference>
<comment type="function">
    <text evidence="7 8">Key enzyme in folate metabolism. Catalyzes an essential reaction for de novo glycine and purine synthesis, and for DNA precursor synthesis.</text>
</comment>
<dbReference type="GO" id="GO:0046452">
    <property type="term" value="P:dihydrofolate metabolic process"/>
    <property type="evidence" value="ECO:0007669"/>
    <property type="project" value="TreeGrafter"/>
</dbReference>
<accession>A0A154W923</accession>
<dbReference type="GO" id="GO:0004146">
    <property type="term" value="F:dihydrofolate reductase activity"/>
    <property type="evidence" value="ECO:0007669"/>
    <property type="project" value="UniProtKB-EC"/>
</dbReference>
<feature type="domain" description="DHFR" evidence="10">
    <location>
        <begin position="2"/>
        <end position="166"/>
    </location>
</feature>
<evidence type="ECO:0000256" key="1">
    <source>
        <dbReference type="ARBA" id="ARBA00004903"/>
    </source>
</evidence>
<dbReference type="Pfam" id="PF00186">
    <property type="entry name" value="DHFR_1"/>
    <property type="match status" value="1"/>
</dbReference>
<keyword evidence="6 8" id="KW-0560">Oxidoreductase</keyword>
<comment type="catalytic activity">
    <reaction evidence="8">
        <text>(6S)-5,6,7,8-tetrahydrofolate + NADP(+) = 7,8-dihydrofolate + NADPH + H(+)</text>
        <dbReference type="Rhea" id="RHEA:15009"/>
        <dbReference type="ChEBI" id="CHEBI:15378"/>
        <dbReference type="ChEBI" id="CHEBI:57451"/>
        <dbReference type="ChEBI" id="CHEBI:57453"/>
        <dbReference type="ChEBI" id="CHEBI:57783"/>
        <dbReference type="ChEBI" id="CHEBI:58349"/>
        <dbReference type="EC" id="1.5.1.3"/>
    </reaction>
</comment>
<evidence type="ECO:0000313" key="12">
    <source>
        <dbReference type="Proteomes" id="UP000076400"/>
    </source>
</evidence>
<evidence type="ECO:0000256" key="3">
    <source>
        <dbReference type="ARBA" id="ARBA00012856"/>
    </source>
</evidence>
<dbReference type="SUPFAM" id="SSF53597">
    <property type="entry name" value="Dihydrofolate reductase-like"/>
    <property type="match status" value="1"/>
</dbReference>
<dbReference type="PANTHER" id="PTHR48069:SF3">
    <property type="entry name" value="DIHYDROFOLATE REDUCTASE"/>
    <property type="match status" value="1"/>
</dbReference>
<proteinExistence type="inferred from homology"/>
<dbReference type="GO" id="GO:0005829">
    <property type="term" value="C:cytosol"/>
    <property type="evidence" value="ECO:0007669"/>
    <property type="project" value="TreeGrafter"/>
</dbReference>
<dbReference type="UniPathway" id="UPA00077">
    <property type="reaction ID" value="UER00158"/>
</dbReference>
<dbReference type="PRINTS" id="PR00070">
    <property type="entry name" value="DHFR"/>
</dbReference>
<keyword evidence="4 8" id="KW-0554">One-carbon metabolism</keyword>
<dbReference type="RefSeq" id="WP_067553965.1">
    <property type="nucleotide sequence ID" value="NZ_LPXN01000093.1"/>
</dbReference>
<evidence type="ECO:0000313" key="11">
    <source>
        <dbReference type="EMBL" id="KZD09985.1"/>
    </source>
</evidence>
<dbReference type="PROSITE" id="PS00075">
    <property type="entry name" value="DHFR_1"/>
    <property type="match status" value="1"/>
</dbReference>
<evidence type="ECO:0000256" key="2">
    <source>
        <dbReference type="ARBA" id="ARBA00009539"/>
    </source>
</evidence>
<dbReference type="PANTHER" id="PTHR48069">
    <property type="entry name" value="DIHYDROFOLATE REDUCTASE"/>
    <property type="match status" value="1"/>
</dbReference>
<reference evidence="11 12" key="1">
    <citation type="submission" date="2015-12" db="EMBL/GenBank/DDBJ databases">
        <title>Genome sequence of Oceanibaculum pacificum MCCC 1A02656.</title>
        <authorList>
            <person name="Lu L."/>
            <person name="Lai Q."/>
            <person name="Shao Z."/>
            <person name="Qian P."/>
        </authorList>
    </citation>
    <scope>NUCLEOTIDE SEQUENCE [LARGE SCALE GENOMIC DNA]</scope>
    <source>
        <strain evidence="11 12">MCCC 1A02656</strain>
    </source>
</reference>
<comment type="similarity">
    <text evidence="2 8 9">Belongs to the dihydrofolate reductase family.</text>
</comment>